<name>A0ABY6B253_9BURK</name>
<dbReference type="EMBL" id="CP104562">
    <property type="protein sequence ID" value="UXH79268.1"/>
    <property type="molecule type" value="Genomic_DNA"/>
</dbReference>
<proteinExistence type="predicted"/>
<dbReference type="RefSeq" id="WP_261759088.1">
    <property type="nucleotide sequence ID" value="NZ_CP104562.2"/>
</dbReference>
<organism evidence="1 2">
    <name type="scientific">Roseateles amylovorans</name>
    <dbReference type="NCBI Taxonomy" id="2978473"/>
    <lineage>
        <taxon>Bacteria</taxon>
        <taxon>Pseudomonadati</taxon>
        <taxon>Pseudomonadota</taxon>
        <taxon>Betaproteobacteria</taxon>
        <taxon>Burkholderiales</taxon>
        <taxon>Sphaerotilaceae</taxon>
        <taxon>Roseateles</taxon>
    </lineage>
</organism>
<keyword evidence="2" id="KW-1185">Reference proteome</keyword>
<evidence type="ECO:0000313" key="1">
    <source>
        <dbReference type="EMBL" id="UXH79268.1"/>
    </source>
</evidence>
<protein>
    <recommendedName>
        <fullName evidence="3">Peptidase MA-like domain-containing protein</fullName>
    </recommendedName>
</protein>
<evidence type="ECO:0000313" key="2">
    <source>
        <dbReference type="Proteomes" id="UP001064933"/>
    </source>
</evidence>
<reference evidence="1" key="1">
    <citation type="submission" date="2022-10" db="EMBL/GenBank/DDBJ databases">
        <title>Characterization and whole genome sequencing of a new Roseateles species, isolated from fresh water.</title>
        <authorList>
            <person name="Guliayeva D.Y."/>
            <person name="Akhremchuk A.E."/>
            <person name="Sikolenko M.A."/>
            <person name="Valentovich L.N."/>
            <person name="Sidarenka A.V."/>
        </authorList>
    </citation>
    <scope>NUCLEOTIDE SEQUENCE</scope>
    <source>
        <strain evidence="1">BIM B-1768</strain>
    </source>
</reference>
<accession>A0ABY6B253</accession>
<sequence>MGMNKSLRIWAVLAVWTWSAAVQATGLTALEQRWIAGMSPVIQRARATGLPLDIVVQPQDAPDAAPLALGYLQGRCKLVLSLRGNPEGQATLDRIPSALTDSALELMAAHELGHCRRYLDGVWYGLPAGFSADRPPVGLSPELERAYLSMKSTRREEGYGDLVALAWTLQRHPDQYAALHAWLVEERSRDRLPGSHHDTLAWLALASDPKSLGSAPSMFEAAARLWALGLGDDE</sequence>
<gene>
    <name evidence="1" type="ORF">N4261_04855</name>
</gene>
<dbReference type="Proteomes" id="UP001064933">
    <property type="component" value="Chromosome"/>
</dbReference>
<evidence type="ECO:0008006" key="3">
    <source>
        <dbReference type="Google" id="ProtNLM"/>
    </source>
</evidence>